<dbReference type="PROSITE" id="PS50931">
    <property type="entry name" value="HTH_LYSR"/>
    <property type="match status" value="1"/>
</dbReference>
<dbReference type="PATRIC" id="fig|1674920.3.peg.2305"/>
<dbReference type="SUPFAM" id="SSF53850">
    <property type="entry name" value="Periplasmic binding protein-like II"/>
    <property type="match status" value="1"/>
</dbReference>
<dbReference type="PANTHER" id="PTHR30118:SF15">
    <property type="entry name" value="TRANSCRIPTIONAL REGULATORY PROTEIN"/>
    <property type="match status" value="1"/>
</dbReference>
<dbReference type="Gene3D" id="1.10.10.10">
    <property type="entry name" value="Winged helix-like DNA-binding domain superfamily/Winged helix DNA-binding domain"/>
    <property type="match status" value="1"/>
</dbReference>
<evidence type="ECO:0000256" key="1">
    <source>
        <dbReference type="ARBA" id="ARBA00009437"/>
    </source>
</evidence>
<dbReference type="Proteomes" id="UP000037551">
    <property type="component" value="Unassembled WGS sequence"/>
</dbReference>
<evidence type="ECO:0000313" key="7">
    <source>
        <dbReference type="Proteomes" id="UP000037551"/>
    </source>
</evidence>
<feature type="domain" description="HTH lysR-type" evidence="5">
    <location>
        <begin position="2"/>
        <end position="59"/>
    </location>
</feature>
<evidence type="ECO:0000256" key="4">
    <source>
        <dbReference type="ARBA" id="ARBA00023163"/>
    </source>
</evidence>
<keyword evidence="7" id="KW-1185">Reference proteome</keyword>
<proteinExistence type="inferred from homology"/>
<dbReference type="SUPFAM" id="SSF46785">
    <property type="entry name" value="Winged helix' DNA-binding domain"/>
    <property type="match status" value="1"/>
</dbReference>
<dbReference type="InterPro" id="IPR036390">
    <property type="entry name" value="WH_DNA-bd_sf"/>
</dbReference>
<dbReference type="RefSeq" id="WP_048728118.1">
    <property type="nucleotide sequence ID" value="NZ_LFMW01000012.1"/>
</dbReference>
<dbReference type="Gene3D" id="3.40.190.10">
    <property type="entry name" value="Periplasmic binding protein-like II"/>
    <property type="match status" value="2"/>
</dbReference>
<protein>
    <submittedName>
        <fullName evidence="6">LysR family transcriptional regulator</fullName>
    </submittedName>
</protein>
<evidence type="ECO:0000259" key="5">
    <source>
        <dbReference type="PROSITE" id="PS50931"/>
    </source>
</evidence>
<keyword evidence="4" id="KW-0804">Transcription</keyword>
<keyword evidence="3" id="KW-0238">DNA-binding</keyword>
<dbReference type="Pfam" id="PF00126">
    <property type="entry name" value="HTH_1"/>
    <property type="match status" value="1"/>
</dbReference>
<comment type="caution">
    <text evidence="6">The sequence shown here is derived from an EMBL/GenBank/DDBJ whole genome shotgun (WGS) entry which is preliminary data.</text>
</comment>
<evidence type="ECO:0000256" key="2">
    <source>
        <dbReference type="ARBA" id="ARBA00023015"/>
    </source>
</evidence>
<keyword evidence="2" id="KW-0805">Transcription regulation</keyword>
<dbReference type="STRING" id="1674920.ACR52_19565"/>
<dbReference type="PANTHER" id="PTHR30118">
    <property type="entry name" value="HTH-TYPE TRANSCRIPTIONAL REGULATOR LEUO-RELATED"/>
    <property type="match status" value="1"/>
</dbReference>
<dbReference type="InterPro" id="IPR005119">
    <property type="entry name" value="LysR_subst-bd"/>
</dbReference>
<organism evidence="6 7">
    <name type="scientific">Pseudomonas fildesensis</name>
    <dbReference type="NCBI Taxonomy" id="1674920"/>
    <lineage>
        <taxon>Bacteria</taxon>
        <taxon>Pseudomonadati</taxon>
        <taxon>Pseudomonadota</taxon>
        <taxon>Gammaproteobacteria</taxon>
        <taxon>Pseudomonadales</taxon>
        <taxon>Pseudomonadaceae</taxon>
        <taxon>Pseudomonas</taxon>
    </lineage>
</organism>
<evidence type="ECO:0000313" key="6">
    <source>
        <dbReference type="EMBL" id="KMT54338.1"/>
    </source>
</evidence>
<dbReference type="InterPro" id="IPR050389">
    <property type="entry name" value="LysR-type_TF"/>
</dbReference>
<sequence length="293" mass="31888">MPDLNLLITLDVLLSEGSVARAAKRLGLSPSAMSRALARLRETTGDPLLVRAGRGLVPTPRALELREQVGQLVQDAQAVLRPVQSLAMGEVVRTFTLRTSEEFVESVGPALLARIAQEAPDVRLRFVNKTDKDNALLREGSVDLETGVVDATASPEVLTQALFRDRLIGVVRSGHPLSQGDVSAERFAEGQHVYVSRRGQARGQIDDALEAQGLTRTITTIVAGFSTAIALARDTDLIAAVPERYATNRRDLFCFALPLALPAFTVAMLWHPRLDADLAHRWLRGCLREVCGQ</sequence>
<dbReference type="CDD" id="cd08460">
    <property type="entry name" value="PBP2_DntR_like_1"/>
    <property type="match status" value="1"/>
</dbReference>
<gene>
    <name evidence="6" type="ORF">ACR52_19565</name>
</gene>
<dbReference type="Pfam" id="PF03466">
    <property type="entry name" value="LysR_substrate"/>
    <property type="match status" value="1"/>
</dbReference>
<evidence type="ECO:0000256" key="3">
    <source>
        <dbReference type="ARBA" id="ARBA00023125"/>
    </source>
</evidence>
<dbReference type="EMBL" id="LFMW01000012">
    <property type="protein sequence ID" value="KMT54338.1"/>
    <property type="molecule type" value="Genomic_DNA"/>
</dbReference>
<dbReference type="OrthoDB" id="8717159at2"/>
<dbReference type="InterPro" id="IPR000847">
    <property type="entry name" value="LysR_HTH_N"/>
</dbReference>
<dbReference type="InterPro" id="IPR036388">
    <property type="entry name" value="WH-like_DNA-bd_sf"/>
</dbReference>
<name>A0A0J8G0Y2_9PSED</name>
<comment type="similarity">
    <text evidence="1">Belongs to the LysR transcriptional regulatory family.</text>
</comment>
<dbReference type="GO" id="GO:0003700">
    <property type="term" value="F:DNA-binding transcription factor activity"/>
    <property type="evidence" value="ECO:0007669"/>
    <property type="project" value="InterPro"/>
</dbReference>
<dbReference type="AlphaFoldDB" id="A0A0J8G0Y2"/>
<reference evidence="6 7" key="1">
    <citation type="submission" date="2015-06" db="EMBL/GenBank/DDBJ databases">
        <title>Draft genome sequence of an Antarctic Pseudomonas sp. strain KG01 with full potential for biotechnological applications.</title>
        <authorList>
            <person name="Pavlov M.S."/>
            <person name="Lira F."/>
            <person name="Martinez J.L."/>
            <person name="Marshall S.H."/>
        </authorList>
    </citation>
    <scope>NUCLEOTIDE SEQUENCE [LARGE SCALE GENOMIC DNA]</scope>
    <source>
        <strain evidence="6 7">KG01</strain>
    </source>
</reference>
<accession>A0A0J8G0Y2</accession>
<dbReference type="GO" id="GO:0003677">
    <property type="term" value="F:DNA binding"/>
    <property type="evidence" value="ECO:0007669"/>
    <property type="project" value="UniProtKB-KW"/>
</dbReference>